<dbReference type="HOGENOM" id="CLU_092720_2_3_6"/>
<sequence>MTAIDWIIVVVIIVSALISLKRGFVKEALSLTTWILALVVARIFSGKLAYLMSDLISSPNWRIAAAFAILFAATLVVGAMINHLLSEVIRMTGLTGTDRLLGMVFGVLRGVIIVVAILAVMKLFALEQLWPDSVLVGYFEPVIRWTGEYVHKASEALINIGQ</sequence>
<dbReference type="Pfam" id="PF02674">
    <property type="entry name" value="Colicin_V"/>
    <property type="match status" value="1"/>
</dbReference>
<organism evidence="6 7">
    <name type="scientific">Gynuella sunshinyii YC6258</name>
    <dbReference type="NCBI Taxonomy" id="1445510"/>
    <lineage>
        <taxon>Bacteria</taxon>
        <taxon>Pseudomonadati</taxon>
        <taxon>Pseudomonadota</taxon>
        <taxon>Gammaproteobacteria</taxon>
        <taxon>Oceanospirillales</taxon>
        <taxon>Saccharospirillaceae</taxon>
        <taxon>Gynuella</taxon>
    </lineage>
</organism>
<dbReference type="EMBL" id="CP007142">
    <property type="protein sequence ID" value="AJQ94994.1"/>
    <property type="molecule type" value="Genomic_DNA"/>
</dbReference>
<evidence type="ECO:0000256" key="3">
    <source>
        <dbReference type="ARBA" id="ARBA00022989"/>
    </source>
</evidence>
<proteinExistence type="predicted"/>
<dbReference type="InterPro" id="IPR052719">
    <property type="entry name" value="CvpA-like"/>
</dbReference>
<gene>
    <name evidence="6" type="ORF">YC6258_02956</name>
</gene>
<dbReference type="AlphaFoldDB" id="A0A0C5VX17"/>
<evidence type="ECO:0000313" key="7">
    <source>
        <dbReference type="Proteomes" id="UP000032266"/>
    </source>
</evidence>
<dbReference type="GO" id="GO:0016020">
    <property type="term" value="C:membrane"/>
    <property type="evidence" value="ECO:0007669"/>
    <property type="project" value="UniProtKB-SubCell"/>
</dbReference>
<dbReference type="Proteomes" id="UP000032266">
    <property type="component" value="Chromosome"/>
</dbReference>
<dbReference type="RefSeq" id="WP_044617402.1">
    <property type="nucleotide sequence ID" value="NZ_CP007142.1"/>
</dbReference>
<dbReference type="STRING" id="1445510.YC6258_02956"/>
<name>A0A0C5VX17_9GAMM</name>
<dbReference type="PANTHER" id="PTHR36926:SF1">
    <property type="entry name" value="COLICIN V PRODUCTION PROTEIN"/>
    <property type="match status" value="1"/>
</dbReference>
<dbReference type="PANTHER" id="PTHR36926">
    <property type="entry name" value="COLICIN V PRODUCTION PROTEIN"/>
    <property type="match status" value="1"/>
</dbReference>
<keyword evidence="3 5" id="KW-1133">Transmembrane helix</keyword>
<dbReference type="OrthoDB" id="9810601at2"/>
<dbReference type="PATRIC" id="fig|1445510.3.peg.2926"/>
<keyword evidence="2 5" id="KW-0812">Transmembrane</keyword>
<keyword evidence="7" id="KW-1185">Reference proteome</keyword>
<dbReference type="InterPro" id="IPR003825">
    <property type="entry name" value="Colicin-V_CvpA"/>
</dbReference>
<evidence type="ECO:0000256" key="1">
    <source>
        <dbReference type="ARBA" id="ARBA00004141"/>
    </source>
</evidence>
<evidence type="ECO:0000256" key="5">
    <source>
        <dbReference type="SAM" id="Phobius"/>
    </source>
</evidence>
<evidence type="ECO:0000256" key="4">
    <source>
        <dbReference type="ARBA" id="ARBA00023136"/>
    </source>
</evidence>
<dbReference type="KEGG" id="gsn:YC6258_02956"/>
<feature type="transmembrane region" description="Helical" evidence="5">
    <location>
        <begin position="6"/>
        <end position="24"/>
    </location>
</feature>
<feature type="transmembrane region" description="Helical" evidence="5">
    <location>
        <begin position="106"/>
        <end position="125"/>
    </location>
</feature>
<dbReference type="GO" id="GO:0009403">
    <property type="term" value="P:toxin biosynthetic process"/>
    <property type="evidence" value="ECO:0007669"/>
    <property type="project" value="InterPro"/>
</dbReference>
<comment type="subcellular location">
    <subcellularLocation>
        <location evidence="1">Membrane</location>
        <topology evidence="1">Multi-pass membrane protein</topology>
    </subcellularLocation>
</comment>
<feature type="transmembrane region" description="Helical" evidence="5">
    <location>
        <begin position="31"/>
        <end position="51"/>
    </location>
</feature>
<keyword evidence="4 5" id="KW-0472">Membrane</keyword>
<evidence type="ECO:0000313" key="6">
    <source>
        <dbReference type="EMBL" id="AJQ94994.1"/>
    </source>
</evidence>
<protein>
    <submittedName>
        <fullName evidence="6">Putative membrane protein, required for colicin V production</fullName>
    </submittedName>
</protein>
<reference evidence="6 7" key="1">
    <citation type="submission" date="2014-01" db="EMBL/GenBank/DDBJ databases">
        <title>Full genme sequencing of cellulolytic bacterium Gynuella sunshinyii YC6258T gen. nov., sp. nov.</title>
        <authorList>
            <person name="Khan H."/>
            <person name="Chung E.J."/>
            <person name="Chung Y.R."/>
        </authorList>
    </citation>
    <scope>NUCLEOTIDE SEQUENCE [LARGE SCALE GENOMIC DNA]</scope>
    <source>
        <strain evidence="6 7">YC6258</strain>
    </source>
</reference>
<feature type="transmembrane region" description="Helical" evidence="5">
    <location>
        <begin position="63"/>
        <end position="85"/>
    </location>
</feature>
<accession>A0A0C5VX17</accession>
<evidence type="ECO:0000256" key="2">
    <source>
        <dbReference type="ARBA" id="ARBA00022692"/>
    </source>
</evidence>